<evidence type="ECO:0000313" key="1">
    <source>
        <dbReference type="EMBL" id="KOX67736.1"/>
    </source>
</evidence>
<dbReference type="Proteomes" id="UP000053105">
    <property type="component" value="Unassembled WGS sequence"/>
</dbReference>
<name>A0A0M8ZQ77_9HYME</name>
<keyword evidence="2" id="KW-1185">Reference proteome</keyword>
<dbReference type="EMBL" id="KQ435986">
    <property type="protein sequence ID" value="KOX67736.1"/>
    <property type="molecule type" value="Genomic_DNA"/>
</dbReference>
<proteinExistence type="predicted"/>
<sequence length="181" mass="20347">MTNQYNQTVFINEVTRNYSRSQIVKLTINHRSSIRLYLAHNKIKAKSTHILVIHHSSFSVLVSGPSNQKGYHQASKILVQPIQAIQATEETSIECISTEGYRVERNSVSELTGEAKAEAIAKARASFACRFLYFSNPRQHELIEYPYRYSIAVPLASYFEVEPPPSSASQRSPVRSDAIGS</sequence>
<evidence type="ECO:0000313" key="2">
    <source>
        <dbReference type="Proteomes" id="UP000053105"/>
    </source>
</evidence>
<gene>
    <name evidence="1" type="ORF">WN51_08731</name>
</gene>
<organism evidence="1 2">
    <name type="scientific">Melipona quadrifasciata</name>
    <dbReference type="NCBI Taxonomy" id="166423"/>
    <lineage>
        <taxon>Eukaryota</taxon>
        <taxon>Metazoa</taxon>
        <taxon>Ecdysozoa</taxon>
        <taxon>Arthropoda</taxon>
        <taxon>Hexapoda</taxon>
        <taxon>Insecta</taxon>
        <taxon>Pterygota</taxon>
        <taxon>Neoptera</taxon>
        <taxon>Endopterygota</taxon>
        <taxon>Hymenoptera</taxon>
        <taxon>Apocrita</taxon>
        <taxon>Aculeata</taxon>
        <taxon>Apoidea</taxon>
        <taxon>Anthophila</taxon>
        <taxon>Apidae</taxon>
        <taxon>Melipona</taxon>
    </lineage>
</organism>
<reference evidence="1 2" key="1">
    <citation type="submission" date="2015-07" db="EMBL/GenBank/DDBJ databases">
        <title>The genome of Melipona quadrifasciata.</title>
        <authorList>
            <person name="Pan H."/>
            <person name="Kapheim K."/>
        </authorList>
    </citation>
    <scope>NUCLEOTIDE SEQUENCE [LARGE SCALE GENOMIC DNA]</scope>
    <source>
        <strain evidence="1">0111107301</strain>
        <tissue evidence="1">Whole body</tissue>
    </source>
</reference>
<protein>
    <submittedName>
        <fullName evidence="1">Uncharacterized protein</fullName>
    </submittedName>
</protein>
<dbReference type="AlphaFoldDB" id="A0A0M8ZQ77"/>
<accession>A0A0M8ZQ77</accession>